<evidence type="ECO:0000256" key="3">
    <source>
        <dbReference type="ARBA" id="ARBA00022543"/>
    </source>
</evidence>
<reference evidence="12" key="1">
    <citation type="submission" date="2006-12" db="EMBL/GenBank/DDBJ databases">
        <title>Complete sequence of Halorhodospira halophila SL1.</title>
        <authorList>
            <consortium name="US DOE Joint Genome Institute"/>
            <person name="Copeland A."/>
            <person name="Lucas S."/>
            <person name="Lapidus A."/>
            <person name="Barry K."/>
            <person name="Detter J.C."/>
            <person name="Glavina del Rio T."/>
            <person name="Hammon N."/>
            <person name="Israni S."/>
            <person name="Dalin E."/>
            <person name="Tice H."/>
            <person name="Pitluck S."/>
            <person name="Saunders E."/>
            <person name="Brettin T."/>
            <person name="Bruce D."/>
            <person name="Han C."/>
            <person name="Tapia R."/>
            <person name="Schmutz J."/>
            <person name="Larimer F."/>
            <person name="Land M."/>
            <person name="Hauser L."/>
            <person name="Kyrpides N."/>
            <person name="Mikhailova N."/>
            <person name="Hoff W."/>
            <person name="Richardson P."/>
        </authorList>
    </citation>
    <scope>NUCLEOTIDE SEQUENCE [LARGE SCALE GENOMIC DNA]</scope>
    <source>
        <strain evidence="12">DSM 244 / SL1</strain>
    </source>
</reference>
<dbReference type="STRING" id="349124.Hhal_1333"/>
<dbReference type="GO" id="GO:0007602">
    <property type="term" value="P:phototransduction"/>
    <property type="evidence" value="ECO:0007669"/>
    <property type="project" value="UniProtKB-UniRule"/>
</dbReference>
<sequence length="130" mass="14758">MGTLIFGRQDLENRLAAMTPEEIDDLPFGVIQIDQHGRILLYNATEGAITGRDPEAMIGRDFFNDVAPCGHTEAFYGRFQEGVRHGDLNEIFDYTFDYRMAPTKVRVHMKRALSGDTYWIFVKRISAPAA</sequence>
<dbReference type="SMART" id="SM00091">
    <property type="entry name" value="PAS"/>
    <property type="match status" value="1"/>
</dbReference>
<comment type="PTM">
    <text evidence="9">The 4-hydroxycinnamic acid (p-coumaric acid) chromophore is covalently bound via a thioester linkage.</text>
</comment>
<evidence type="ECO:0000256" key="5">
    <source>
        <dbReference type="ARBA" id="ARBA00022991"/>
    </source>
</evidence>
<dbReference type="Gene3D" id="3.30.450.20">
    <property type="entry name" value="PAS domain"/>
    <property type="match status" value="1"/>
</dbReference>
<keyword evidence="3 8" id="KW-0600">Photoreceptor protein</keyword>
<dbReference type="InterPro" id="IPR000014">
    <property type="entry name" value="PAS"/>
</dbReference>
<dbReference type="GO" id="GO:0006355">
    <property type="term" value="P:regulation of DNA-templated transcription"/>
    <property type="evidence" value="ECO:0007669"/>
    <property type="project" value="UniProtKB-UniRule"/>
</dbReference>
<keyword evidence="5 8" id="KW-0157">Chromophore</keyword>
<evidence type="ECO:0000256" key="2">
    <source>
        <dbReference type="ARBA" id="ARBA00019243"/>
    </source>
</evidence>
<feature type="domain" description="PAS" evidence="10">
    <location>
        <begin position="23"/>
        <end position="66"/>
    </location>
</feature>
<dbReference type="Pfam" id="PF00989">
    <property type="entry name" value="PAS"/>
    <property type="match status" value="1"/>
</dbReference>
<dbReference type="AlphaFoldDB" id="A1WWN8"/>
<organism evidence="11 12">
    <name type="scientific">Halorhodospira halophila (strain DSM 244 / SL1)</name>
    <name type="common">Ectothiorhodospira halophila (strain DSM 244 / SL1)</name>
    <dbReference type="NCBI Taxonomy" id="349124"/>
    <lineage>
        <taxon>Bacteria</taxon>
        <taxon>Pseudomonadati</taxon>
        <taxon>Pseudomonadota</taxon>
        <taxon>Gammaproteobacteria</taxon>
        <taxon>Chromatiales</taxon>
        <taxon>Ectothiorhodospiraceae</taxon>
        <taxon>Halorhodospira</taxon>
    </lineage>
</organism>
<dbReference type="EMBL" id="CP000544">
    <property type="protein sequence ID" value="ABM62100.1"/>
    <property type="molecule type" value="Genomic_DNA"/>
</dbReference>
<dbReference type="RefSeq" id="WP_011814122.1">
    <property type="nucleotide sequence ID" value="NC_008789.1"/>
</dbReference>
<name>A1WWN8_HALHL</name>
<evidence type="ECO:0000256" key="6">
    <source>
        <dbReference type="ARBA" id="ARBA00023170"/>
    </source>
</evidence>
<accession>A1WWN8</accession>
<dbReference type="Proteomes" id="UP000000647">
    <property type="component" value="Chromosome"/>
</dbReference>
<evidence type="ECO:0000313" key="11">
    <source>
        <dbReference type="EMBL" id="ABM62100.1"/>
    </source>
</evidence>
<dbReference type="GO" id="GO:0009881">
    <property type="term" value="F:photoreceptor activity"/>
    <property type="evidence" value="ECO:0007669"/>
    <property type="project" value="UniProtKB-UniRule"/>
</dbReference>
<feature type="modified residue" description="S-(4-hydroxycinnamyl)cysteine" evidence="9">
    <location>
        <position position="69"/>
    </location>
</feature>
<dbReference type="InterPro" id="IPR013767">
    <property type="entry name" value="PAS_fold"/>
</dbReference>
<reference evidence="11 12" key="2">
    <citation type="journal article" date="2013" name="Stand. Genomic Sci.">
        <title>Complete genome sequence of Halorhodospira halophila SL1.</title>
        <authorList>
            <person name="Challacombe J.F."/>
            <person name="Majid S."/>
            <person name="Deole R."/>
            <person name="Brettin T.S."/>
            <person name="Bruce D."/>
            <person name="Delano S.F."/>
            <person name="Detter J.C."/>
            <person name="Gleasner C.D."/>
            <person name="Han C.S."/>
            <person name="Misra M."/>
            <person name="Reitenga K.G."/>
            <person name="Mikhailova N."/>
            <person name="Woyke T."/>
            <person name="Pitluck S."/>
            <person name="Nolan M."/>
            <person name="Land M.L."/>
            <person name="Saunders E."/>
            <person name="Tapia R."/>
            <person name="Lapidus A."/>
            <person name="Ivanova N."/>
            <person name="Hoff W.D."/>
        </authorList>
    </citation>
    <scope>NUCLEOTIDE SEQUENCE [LARGE SCALE GENOMIC DNA]</scope>
    <source>
        <strain evidence="12">DSM 244 / SL1</strain>
    </source>
</reference>
<protein>
    <recommendedName>
        <fullName evidence="2 7">Photoactive yellow protein</fullName>
        <shortName evidence="8">PYP</shortName>
    </recommendedName>
</protein>
<dbReference type="NCBIfam" id="TIGR02373">
    <property type="entry name" value="photo_yellow"/>
    <property type="match status" value="1"/>
</dbReference>
<dbReference type="SUPFAM" id="SSF55785">
    <property type="entry name" value="PYP-like sensor domain (PAS domain)"/>
    <property type="match status" value="1"/>
</dbReference>
<dbReference type="PIRSF" id="PIRSF000087">
    <property type="entry name" value="PYP"/>
    <property type="match status" value="1"/>
</dbReference>
<dbReference type="InterPro" id="IPR012130">
    <property type="entry name" value="PYP"/>
</dbReference>
<keyword evidence="12" id="KW-1185">Reference proteome</keyword>
<keyword evidence="6 8" id="KW-0675">Receptor</keyword>
<comment type="similarity">
    <text evidence="1 8">Belongs to the photoactive yellow protein family.</text>
</comment>
<dbReference type="PROSITE" id="PS50112">
    <property type="entry name" value="PAS"/>
    <property type="match status" value="1"/>
</dbReference>
<evidence type="ECO:0000256" key="4">
    <source>
        <dbReference type="ARBA" id="ARBA00022606"/>
    </source>
</evidence>
<dbReference type="InterPro" id="IPR035965">
    <property type="entry name" value="PAS-like_dom_sf"/>
</dbReference>
<evidence type="ECO:0000256" key="8">
    <source>
        <dbReference type="PIRNR" id="PIRNR000087"/>
    </source>
</evidence>
<evidence type="ECO:0000259" key="10">
    <source>
        <dbReference type="PROSITE" id="PS50112"/>
    </source>
</evidence>
<dbReference type="HOGENOM" id="CLU_142270_0_0_6"/>
<evidence type="ECO:0000313" key="12">
    <source>
        <dbReference type="Proteomes" id="UP000000647"/>
    </source>
</evidence>
<dbReference type="eggNOG" id="COG0840">
    <property type="taxonomic scope" value="Bacteria"/>
</dbReference>
<dbReference type="KEGG" id="hha:Hhal_1333"/>
<dbReference type="OrthoDB" id="329226at2"/>
<evidence type="ECO:0000256" key="1">
    <source>
        <dbReference type="ARBA" id="ARBA00009132"/>
    </source>
</evidence>
<proteinExistence type="inferred from homology"/>
<dbReference type="CDD" id="cd00130">
    <property type="entry name" value="PAS"/>
    <property type="match status" value="1"/>
</dbReference>
<evidence type="ECO:0000256" key="9">
    <source>
        <dbReference type="PIRSR" id="PIRSR000087-50"/>
    </source>
</evidence>
<gene>
    <name evidence="11" type="ordered locus">Hhal_1333</name>
</gene>
<evidence type="ECO:0000256" key="7">
    <source>
        <dbReference type="NCBIfam" id="TIGR02373"/>
    </source>
</evidence>
<keyword evidence="4 8" id="KW-0716">Sensory transduction</keyword>